<dbReference type="Pfam" id="PF06100">
    <property type="entry name" value="MCRA"/>
    <property type="match status" value="1"/>
</dbReference>
<dbReference type="GeneID" id="81366971"/>
<dbReference type="AlphaFoldDB" id="A0A9X0BBE0"/>
<sequence>MDGTHTQNKRSPNETHAWILGSGTASLASAVYLIQRGKLPPQNVHILDSHVSMGAALHDMGDSGQGYDQFAGCLPVPIGTPLNELLASIPSGRTQDPTVLEEIRKAEASHMPANGHHRTKFIVQKGRSKENLQASKLGLSVKNRVDLALLMLRSEKRLGRNQIKDFMSKTFFQSIFWTTWAAQFGFQPWHSAIEFRRALRQYLRQYPYLSILKCLDITGYYQNESIFRPIYLYLYNLGVEFLFDTKVTDIIVTTVRDGRQKVSRLNLLANGFQITKEINTQDIVIIMLGSTVSGSSTGTNTHHPVCKRIEPTDELDENWALWLELETNQLTFGNPYNFCTRMNESVLASFTITTADPSLWEFLASIAEDGEAGAMIMLPESNWRLRLCIPTQPVFSQQPSDTYVIWGFMLLPRRKGNYVKKLMEQCSGAEILAEVLGHLGYPSLVHHTMTIPRLMPRMTSMLLVRSMTDRPETVPAKSLNFGFVGQFVEIPRYSSVDLSYGIRTAQEATSRLMGIPLPDNACDDISSTPANLLRLLSWK</sequence>
<reference evidence="1" key="2">
    <citation type="journal article" date="2023" name="IMA Fungus">
        <title>Comparative genomic study of the Penicillium genus elucidates a diverse pangenome and 15 lateral gene transfer events.</title>
        <authorList>
            <person name="Petersen C."/>
            <person name="Sorensen T."/>
            <person name="Nielsen M.R."/>
            <person name="Sondergaard T.E."/>
            <person name="Sorensen J.L."/>
            <person name="Fitzpatrick D.A."/>
            <person name="Frisvad J.C."/>
            <person name="Nielsen K.L."/>
        </authorList>
    </citation>
    <scope>NUCLEOTIDE SEQUENCE</scope>
    <source>
        <strain evidence="1">IBT 29677</strain>
    </source>
</reference>
<dbReference type="GO" id="GO:0050151">
    <property type="term" value="F:oleate hydratase activity"/>
    <property type="evidence" value="ECO:0007669"/>
    <property type="project" value="InterPro"/>
</dbReference>
<dbReference type="InterPro" id="IPR010354">
    <property type="entry name" value="Oleate_hydratase"/>
</dbReference>
<dbReference type="EMBL" id="JAPZBU010000005">
    <property type="protein sequence ID" value="KAJ5403483.1"/>
    <property type="molecule type" value="Genomic_DNA"/>
</dbReference>
<dbReference type="RefSeq" id="XP_056490725.1">
    <property type="nucleotide sequence ID" value="XM_056627991.1"/>
</dbReference>
<dbReference type="GO" id="GO:0006631">
    <property type="term" value="P:fatty acid metabolic process"/>
    <property type="evidence" value="ECO:0007669"/>
    <property type="project" value="InterPro"/>
</dbReference>
<gene>
    <name evidence="1" type="ORF">N7509_003354</name>
</gene>
<evidence type="ECO:0000313" key="2">
    <source>
        <dbReference type="Proteomes" id="UP001147747"/>
    </source>
</evidence>
<name>A0A9X0BBE0_9EURO</name>
<dbReference type="PANTHER" id="PTHR37417:SF2">
    <property type="entry name" value="67 KDA MYOSIN-CROSS-REACTIVE ANTIGEN FAMILY PROTEIN (AFU_ORTHOLOGUE AFUA_5G09970)"/>
    <property type="match status" value="1"/>
</dbReference>
<dbReference type="Proteomes" id="UP001147747">
    <property type="component" value="Unassembled WGS sequence"/>
</dbReference>
<dbReference type="SUPFAM" id="SSF51905">
    <property type="entry name" value="FAD/NAD(P)-binding domain"/>
    <property type="match status" value="1"/>
</dbReference>
<evidence type="ECO:0000313" key="1">
    <source>
        <dbReference type="EMBL" id="KAJ5403483.1"/>
    </source>
</evidence>
<accession>A0A9X0BBE0</accession>
<evidence type="ECO:0008006" key="3">
    <source>
        <dbReference type="Google" id="ProtNLM"/>
    </source>
</evidence>
<dbReference type="Gene3D" id="3.50.50.60">
    <property type="entry name" value="FAD/NAD(P)-binding domain"/>
    <property type="match status" value="2"/>
</dbReference>
<reference evidence="1" key="1">
    <citation type="submission" date="2022-12" db="EMBL/GenBank/DDBJ databases">
        <authorList>
            <person name="Petersen C."/>
        </authorList>
    </citation>
    <scope>NUCLEOTIDE SEQUENCE</scope>
    <source>
        <strain evidence="1">IBT 29677</strain>
    </source>
</reference>
<comment type="caution">
    <text evidence="1">The sequence shown here is derived from an EMBL/GenBank/DDBJ whole genome shotgun (WGS) entry which is preliminary data.</text>
</comment>
<dbReference type="OrthoDB" id="545169at2759"/>
<dbReference type="InterPro" id="IPR036188">
    <property type="entry name" value="FAD/NAD-bd_sf"/>
</dbReference>
<protein>
    <recommendedName>
        <fullName evidence="3">67 kDa myosin-cross-reactive antigen family protein</fullName>
    </recommendedName>
</protein>
<dbReference type="GO" id="GO:0071949">
    <property type="term" value="F:FAD binding"/>
    <property type="evidence" value="ECO:0007669"/>
    <property type="project" value="InterPro"/>
</dbReference>
<dbReference type="Gene3D" id="3.30.9.80">
    <property type="match status" value="1"/>
</dbReference>
<dbReference type="PANTHER" id="PTHR37417">
    <property type="entry name" value="67 KDA MYOSIN-CROSS-REACTIVE ANTIGEN FAMILY PROTEIN (AFU_ORTHOLOGUE AFUA_5G09970)"/>
    <property type="match status" value="1"/>
</dbReference>
<organism evidence="1 2">
    <name type="scientific">Penicillium cosmopolitanum</name>
    <dbReference type="NCBI Taxonomy" id="1131564"/>
    <lineage>
        <taxon>Eukaryota</taxon>
        <taxon>Fungi</taxon>
        <taxon>Dikarya</taxon>
        <taxon>Ascomycota</taxon>
        <taxon>Pezizomycotina</taxon>
        <taxon>Eurotiomycetes</taxon>
        <taxon>Eurotiomycetidae</taxon>
        <taxon>Eurotiales</taxon>
        <taxon>Aspergillaceae</taxon>
        <taxon>Penicillium</taxon>
    </lineage>
</organism>
<proteinExistence type="predicted"/>
<keyword evidence="2" id="KW-1185">Reference proteome</keyword>